<proteinExistence type="predicted"/>
<evidence type="ECO:0000256" key="1">
    <source>
        <dbReference type="SAM" id="MobiDB-lite"/>
    </source>
</evidence>
<keyword evidence="3" id="KW-1185">Reference proteome</keyword>
<gene>
    <name evidence="2" type="ORF">M378DRAFT_84448</name>
</gene>
<feature type="compositionally biased region" description="Pro residues" evidence="1">
    <location>
        <begin position="11"/>
        <end position="21"/>
    </location>
</feature>
<sequence>MHGSDDDADYPPCPSPPPPPIQENHDRDESSEFDPWPRATLPNLVLAQEMIDAIRSATLADDIKNEAMLNSLRKPTTECEHIDPLTQLSISVFKAVLLGSQQMYNEVRDAFRCFHPEAEMHSYHVTRAKIEISTGITEIRTDMCPQNCVAYTGPFANLETCPDCGTPRYEDSSASRRRSKEKTPKKHFFTIPLGPQLQAL</sequence>
<feature type="non-terminal residue" evidence="2">
    <location>
        <position position="200"/>
    </location>
</feature>
<feature type="region of interest" description="Disordered" evidence="1">
    <location>
        <begin position="1"/>
        <end position="36"/>
    </location>
</feature>
<dbReference type="HOGENOM" id="CLU_007337_3_0_1"/>
<protein>
    <submittedName>
        <fullName evidence="2">Uncharacterized protein</fullName>
    </submittedName>
</protein>
<accession>A0A0C2WT41</accession>
<organism evidence="2 3">
    <name type="scientific">Amanita muscaria (strain Koide BX008)</name>
    <dbReference type="NCBI Taxonomy" id="946122"/>
    <lineage>
        <taxon>Eukaryota</taxon>
        <taxon>Fungi</taxon>
        <taxon>Dikarya</taxon>
        <taxon>Basidiomycota</taxon>
        <taxon>Agaricomycotina</taxon>
        <taxon>Agaricomycetes</taxon>
        <taxon>Agaricomycetidae</taxon>
        <taxon>Agaricales</taxon>
        <taxon>Pluteineae</taxon>
        <taxon>Amanitaceae</taxon>
        <taxon>Amanita</taxon>
    </lineage>
</organism>
<dbReference type="AlphaFoldDB" id="A0A0C2WT41"/>
<dbReference type="OrthoDB" id="2742740at2759"/>
<evidence type="ECO:0000313" key="2">
    <source>
        <dbReference type="EMBL" id="KIL59916.1"/>
    </source>
</evidence>
<dbReference type="STRING" id="946122.A0A0C2WT41"/>
<reference evidence="2 3" key="1">
    <citation type="submission" date="2014-04" db="EMBL/GenBank/DDBJ databases">
        <title>Evolutionary Origins and Diversification of the Mycorrhizal Mutualists.</title>
        <authorList>
            <consortium name="DOE Joint Genome Institute"/>
            <consortium name="Mycorrhizal Genomics Consortium"/>
            <person name="Kohler A."/>
            <person name="Kuo A."/>
            <person name="Nagy L.G."/>
            <person name="Floudas D."/>
            <person name="Copeland A."/>
            <person name="Barry K.W."/>
            <person name="Cichocki N."/>
            <person name="Veneault-Fourrey C."/>
            <person name="LaButti K."/>
            <person name="Lindquist E.A."/>
            <person name="Lipzen A."/>
            <person name="Lundell T."/>
            <person name="Morin E."/>
            <person name="Murat C."/>
            <person name="Riley R."/>
            <person name="Ohm R."/>
            <person name="Sun H."/>
            <person name="Tunlid A."/>
            <person name="Henrissat B."/>
            <person name="Grigoriev I.V."/>
            <person name="Hibbett D.S."/>
            <person name="Martin F."/>
        </authorList>
    </citation>
    <scope>NUCLEOTIDE SEQUENCE [LARGE SCALE GENOMIC DNA]</scope>
    <source>
        <strain evidence="2 3">Koide BX008</strain>
    </source>
</reference>
<dbReference type="EMBL" id="KN818307">
    <property type="protein sequence ID" value="KIL59916.1"/>
    <property type="molecule type" value="Genomic_DNA"/>
</dbReference>
<name>A0A0C2WT41_AMAMK</name>
<dbReference type="Proteomes" id="UP000054549">
    <property type="component" value="Unassembled WGS sequence"/>
</dbReference>
<dbReference type="InParanoid" id="A0A0C2WT41"/>
<evidence type="ECO:0000313" key="3">
    <source>
        <dbReference type="Proteomes" id="UP000054549"/>
    </source>
</evidence>